<proteinExistence type="predicted"/>
<dbReference type="PANTHER" id="PTHR23513">
    <property type="entry name" value="INTEGRAL MEMBRANE EFFLUX PROTEIN-RELATED"/>
    <property type="match status" value="1"/>
</dbReference>
<evidence type="ECO:0000256" key="5">
    <source>
        <dbReference type="ARBA" id="ARBA00022989"/>
    </source>
</evidence>
<reference evidence="8 9" key="1">
    <citation type="submission" date="2020-08" db="EMBL/GenBank/DDBJ databases">
        <title>Sequencing the genomes of 1000 actinobacteria strains.</title>
        <authorList>
            <person name="Klenk H.-P."/>
        </authorList>
    </citation>
    <scope>NUCLEOTIDE SEQUENCE [LARGE SCALE GENOMIC DNA]</scope>
    <source>
        <strain evidence="8 9">DSM 45084</strain>
    </source>
</reference>
<evidence type="ECO:0000256" key="7">
    <source>
        <dbReference type="SAM" id="Phobius"/>
    </source>
</evidence>
<sequence length="410" mass="42507">MSRGWGRLQAVAVSGSVAEGLLLTLLPLVLVTITDDPREVSSVYVVGQSPWLLLSLFAGVLIDRVRRRTVLVSACLVQVAAAAVLAVAATTGALSLALIVAVAFVVTTAQVLSHGVMGAMLPEVVDDLEAANARLMVIDQGVVRFLVPPSAGLLVGWGFGLPAGLAVAAAAAATVLALGLPSRAVVRSASHPVRDIAEGLRYLLGNRLLISITIAVALGSFAASAEVSLFVLYAKDVLGLGAVGYGVLLGCMALGWAVCSPVVSRAIARMGYARSMRVAQVGMVVGHLGFVVLPPWAWAIGVLMFAQSGIVLLWNVCSMSSRQRFTPTALLGRVLTSHRALAWGFAPLGALAGGFIADHWSLRAVWAMAAAVQVVALLVCLWQVSVGAFARAERVAVQGRRPGSLSWGAV</sequence>
<feature type="transmembrane region" description="Helical" evidence="7">
    <location>
        <begin position="340"/>
        <end position="357"/>
    </location>
</feature>
<dbReference type="Pfam" id="PF05977">
    <property type="entry name" value="MFS_3"/>
    <property type="match status" value="1"/>
</dbReference>
<feature type="transmembrane region" description="Helical" evidence="7">
    <location>
        <begin position="165"/>
        <end position="186"/>
    </location>
</feature>
<keyword evidence="5 7" id="KW-1133">Transmembrane helix</keyword>
<dbReference type="Gene3D" id="1.20.1250.20">
    <property type="entry name" value="MFS general substrate transporter like domains"/>
    <property type="match status" value="2"/>
</dbReference>
<evidence type="ECO:0000313" key="9">
    <source>
        <dbReference type="Proteomes" id="UP000542674"/>
    </source>
</evidence>
<dbReference type="AlphaFoldDB" id="A0A7W7T0Q6"/>
<keyword evidence="6 7" id="KW-0472">Membrane</keyword>
<feature type="transmembrane region" description="Helical" evidence="7">
    <location>
        <begin position="12"/>
        <end position="31"/>
    </location>
</feature>
<protein>
    <submittedName>
        <fullName evidence="8">Putative MFS family arabinose efflux permease</fullName>
    </submittedName>
</protein>
<evidence type="ECO:0000256" key="6">
    <source>
        <dbReference type="ARBA" id="ARBA00023136"/>
    </source>
</evidence>
<evidence type="ECO:0000256" key="3">
    <source>
        <dbReference type="ARBA" id="ARBA00022475"/>
    </source>
</evidence>
<organism evidence="8 9">
    <name type="scientific">Saccharothrix violaceirubra</name>
    <dbReference type="NCBI Taxonomy" id="413306"/>
    <lineage>
        <taxon>Bacteria</taxon>
        <taxon>Bacillati</taxon>
        <taxon>Actinomycetota</taxon>
        <taxon>Actinomycetes</taxon>
        <taxon>Pseudonocardiales</taxon>
        <taxon>Pseudonocardiaceae</taxon>
        <taxon>Saccharothrix</taxon>
    </lineage>
</organism>
<dbReference type="Proteomes" id="UP000542674">
    <property type="component" value="Unassembled WGS sequence"/>
</dbReference>
<comment type="caution">
    <text evidence="8">The sequence shown here is derived from an EMBL/GenBank/DDBJ whole genome shotgun (WGS) entry which is preliminary data.</text>
</comment>
<dbReference type="PANTHER" id="PTHR23513:SF6">
    <property type="entry name" value="MAJOR FACILITATOR SUPERFAMILY ASSOCIATED DOMAIN-CONTAINING PROTEIN"/>
    <property type="match status" value="1"/>
</dbReference>
<dbReference type="InterPro" id="IPR036259">
    <property type="entry name" value="MFS_trans_sf"/>
</dbReference>
<feature type="transmembrane region" description="Helical" evidence="7">
    <location>
        <begin position="43"/>
        <end position="62"/>
    </location>
</feature>
<dbReference type="EMBL" id="JACHJS010000001">
    <property type="protein sequence ID" value="MBB4964463.1"/>
    <property type="molecule type" value="Genomic_DNA"/>
</dbReference>
<accession>A0A7W7T0Q6</accession>
<keyword evidence="2" id="KW-0813">Transport</keyword>
<gene>
    <name evidence="8" type="ORF">F4559_001822</name>
</gene>
<dbReference type="RefSeq" id="WP_184667490.1">
    <property type="nucleotide sequence ID" value="NZ_BAABAI010000031.1"/>
</dbReference>
<comment type="subcellular location">
    <subcellularLocation>
        <location evidence="1">Cell membrane</location>
        <topology evidence="1">Multi-pass membrane protein</topology>
    </subcellularLocation>
</comment>
<name>A0A7W7T0Q6_9PSEU</name>
<dbReference type="CDD" id="cd06173">
    <property type="entry name" value="MFS_MefA_like"/>
    <property type="match status" value="1"/>
</dbReference>
<evidence type="ECO:0000256" key="4">
    <source>
        <dbReference type="ARBA" id="ARBA00022692"/>
    </source>
</evidence>
<evidence type="ECO:0000256" key="1">
    <source>
        <dbReference type="ARBA" id="ARBA00004651"/>
    </source>
</evidence>
<evidence type="ECO:0000256" key="2">
    <source>
        <dbReference type="ARBA" id="ARBA00022448"/>
    </source>
</evidence>
<keyword evidence="3" id="KW-1003">Cell membrane</keyword>
<evidence type="ECO:0000313" key="8">
    <source>
        <dbReference type="EMBL" id="MBB4964463.1"/>
    </source>
</evidence>
<keyword evidence="4 7" id="KW-0812">Transmembrane</keyword>
<keyword evidence="9" id="KW-1185">Reference proteome</keyword>
<feature type="transmembrane region" description="Helical" evidence="7">
    <location>
        <begin position="363"/>
        <end position="384"/>
    </location>
</feature>
<dbReference type="GO" id="GO:0005886">
    <property type="term" value="C:plasma membrane"/>
    <property type="evidence" value="ECO:0007669"/>
    <property type="project" value="UniProtKB-SubCell"/>
</dbReference>
<feature type="transmembrane region" description="Helical" evidence="7">
    <location>
        <begin position="207"/>
        <end position="231"/>
    </location>
</feature>
<feature type="transmembrane region" description="Helical" evidence="7">
    <location>
        <begin position="237"/>
        <end position="259"/>
    </location>
</feature>
<dbReference type="InterPro" id="IPR010290">
    <property type="entry name" value="TM_effector"/>
</dbReference>
<dbReference type="SUPFAM" id="SSF103473">
    <property type="entry name" value="MFS general substrate transporter"/>
    <property type="match status" value="1"/>
</dbReference>